<dbReference type="NCBIfam" id="TIGR00377">
    <property type="entry name" value="ant_ant_sig"/>
    <property type="match status" value="1"/>
</dbReference>
<dbReference type="CDD" id="cd07043">
    <property type="entry name" value="STAS_anti-anti-sigma_factors"/>
    <property type="match status" value="1"/>
</dbReference>
<name>A0A840ABJ0_9PROT</name>
<proteinExistence type="inferred from homology"/>
<dbReference type="InterPro" id="IPR003658">
    <property type="entry name" value="Anti-sigma_ant"/>
</dbReference>
<dbReference type="PANTHER" id="PTHR33495:SF2">
    <property type="entry name" value="ANTI-SIGMA FACTOR ANTAGONIST TM_1081-RELATED"/>
    <property type="match status" value="1"/>
</dbReference>
<dbReference type="PROSITE" id="PS50801">
    <property type="entry name" value="STAS"/>
    <property type="match status" value="1"/>
</dbReference>
<dbReference type="EMBL" id="JACIDJ010000001">
    <property type="protein sequence ID" value="MBB3897650.1"/>
    <property type="molecule type" value="Genomic_DNA"/>
</dbReference>
<dbReference type="GO" id="GO:0043856">
    <property type="term" value="F:anti-sigma factor antagonist activity"/>
    <property type="evidence" value="ECO:0007669"/>
    <property type="project" value="InterPro"/>
</dbReference>
<keyword evidence="5" id="KW-1185">Reference proteome</keyword>
<feature type="domain" description="STAS" evidence="3">
    <location>
        <begin position="11"/>
        <end position="110"/>
    </location>
</feature>
<comment type="caution">
    <text evidence="4">The sequence shown here is derived from an EMBL/GenBank/DDBJ whole genome shotgun (WGS) entry which is preliminary data.</text>
</comment>
<reference evidence="4 5" key="1">
    <citation type="submission" date="2020-08" db="EMBL/GenBank/DDBJ databases">
        <title>Genomic Encyclopedia of Type Strains, Phase IV (KMG-IV): sequencing the most valuable type-strain genomes for metagenomic binning, comparative biology and taxonomic classification.</title>
        <authorList>
            <person name="Goeker M."/>
        </authorList>
    </citation>
    <scope>NUCLEOTIDE SEQUENCE [LARGE SCALE GENOMIC DNA]</scope>
    <source>
        <strain evidence="4 5">DSM 19979</strain>
    </source>
</reference>
<evidence type="ECO:0000259" key="3">
    <source>
        <dbReference type="PROSITE" id="PS50801"/>
    </source>
</evidence>
<evidence type="ECO:0000256" key="1">
    <source>
        <dbReference type="ARBA" id="ARBA00009013"/>
    </source>
</evidence>
<evidence type="ECO:0000313" key="5">
    <source>
        <dbReference type="Proteomes" id="UP000553193"/>
    </source>
</evidence>
<dbReference type="AlphaFoldDB" id="A0A840ABJ0"/>
<dbReference type="InterPro" id="IPR002645">
    <property type="entry name" value="STAS_dom"/>
</dbReference>
<comment type="similarity">
    <text evidence="1 2">Belongs to the anti-sigma-factor antagonist family.</text>
</comment>
<dbReference type="Proteomes" id="UP000553193">
    <property type="component" value="Unassembled WGS sequence"/>
</dbReference>
<dbReference type="Gene3D" id="3.30.750.24">
    <property type="entry name" value="STAS domain"/>
    <property type="match status" value="1"/>
</dbReference>
<dbReference type="SUPFAM" id="SSF52091">
    <property type="entry name" value="SpoIIaa-like"/>
    <property type="match status" value="1"/>
</dbReference>
<dbReference type="RefSeq" id="WP_184382619.1">
    <property type="nucleotide sequence ID" value="NZ_JACIDJ010000001.1"/>
</dbReference>
<dbReference type="InterPro" id="IPR036513">
    <property type="entry name" value="STAS_dom_sf"/>
</dbReference>
<dbReference type="Pfam" id="PF13466">
    <property type="entry name" value="STAS_2"/>
    <property type="match status" value="1"/>
</dbReference>
<organism evidence="4 5">
    <name type="scientific">Roseococcus suduntuyensis</name>
    <dbReference type="NCBI Taxonomy" id="455361"/>
    <lineage>
        <taxon>Bacteria</taxon>
        <taxon>Pseudomonadati</taxon>
        <taxon>Pseudomonadota</taxon>
        <taxon>Alphaproteobacteria</taxon>
        <taxon>Acetobacterales</taxon>
        <taxon>Roseomonadaceae</taxon>
        <taxon>Roseococcus</taxon>
    </lineage>
</organism>
<dbReference type="InterPro" id="IPR058548">
    <property type="entry name" value="MlaB-like_STAS"/>
</dbReference>
<evidence type="ECO:0000313" key="4">
    <source>
        <dbReference type="EMBL" id="MBB3897650.1"/>
    </source>
</evidence>
<evidence type="ECO:0000256" key="2">
    <source>
        <dbReference type="RuleBase" id="RU003749"/>
    </source>
</evidence>
<dbReference type="PANTHER" id="PTHR33495">
    <property type="entry name" value="ANTI-SIGMA FACTOR ANTAGONIST TM_1081-RELATED-RELATED"/>
    <property type="match status" value="1"/>
</dbReference>
<sequence length="112" mass="11725">MDLAFETLPSGALCIALTGRLDITGASAVELRFTALAAGHKAVVVDMDGVEFMASMGLRLLVMAARAANSKGGRLVLWRPRPVVADVITTSGLDALLPMVTELSEAESRVQA</sequence>
<accession>A0A840ABJ0</accession>
<protein>
    <recommendedName>
        <fullName evidence="2">Anti-sigma factor antagonist</fullName>
    </recommendedName>
</protein>
<gene>
    <name evidence="4" type="ORF">GGQ83_001076</name>
</gene>